<proteinExistence type="predicted"/>
<dbReference type="Proteomes" id="UP000002051">
    <property type="component" value="Unassembled WGS sequence"/>
</dbReference>
<evidence type="ECO:0000313" key="3">
    <source>
        <dbReference type="EnsemblPlants" id="KEH41877"/>
    </source>
</evidence>
<name>A0A072VJD6_MEDTR</name>
<evidence type="ECO:0000313" key="4">
    <source>
        <dbReference type="Proteomes" id="UP000002051"/>
    </source>
</evidence>
<dbReference type="EnsemblPlants" id="KEH41877">
    <property type="protein sequence ID" value="KEH41877"/>
    <property type="gene ID" value="MTR_1g056790"/>
</dbReference>
<dbReference type="AlphaFoldDB" id="A0A072VJD6"/>
<evidence type="ECO:0000313" key="2">
    <source>
        <dbReference type="EMBL" id="KEH41877.1"/>
    </source>
</evidence>
<evidence type="ECO:0000256" key="1">
    <source>
        <dbReference type="SAM" id="MobiDB-lite"/>
    </source>
</evidence>
<dbReference type="HOGENOM" id="CLU_3071664_0_0_1"/>
<feature type="region of interest" description="Disordered" evidence="1">
    <location>
        <begin position="32"/>
        <end position="53"/>
    </location>
</feature>
<sequence length="53" mass="6101">MEENLGSFDLNLGDEDIFEIEKLEEMKIMRGEFHDSSIPNSQNPKADCLDLLE</sequence>
<protein>
    <submittedName>
        <fullName evidence="2 3">Uncharacterized protein</fullName>
    </submittedName>
</protein>
<dbReference type="EMBL" id="CM001217">
    <property type="protein sequence ID" value="KEH41877.1"/>
    <property type="molecule type" value="Genomic_DNA"/>
</dbReference>
<reference evidence="2 4" key="1">
    <citation type="journal article" date="2011" name="Nature">
        <title>The Medicago genome provides insight into the evolution of rhizobial symbioses.</title>
        <authorList>
            <person name="Young N.D."/>
            <person name="Debelle F."/>
            <person name="Oldroyd G.E."/>
            <person name="Geurts R."/>
            <person name="Cannon S.B."/>
            <person name="Udvardi M.K."/>
            <person name="Benedito V.A."/>
            <person name="Mayer K.F."/>
            <person name="Gouzy J."/>
            <person name="Schoof H."/>
            <person name="Van de Peer Y."/>
            <person name="Proost S."/>
            <person name="Cook D.R."/>
            <person name="Meyers B.C."/>
            <person name="Spannagl M."/>
            <person name="Cheung F."/>
            <person name="De Mita S."/>
            <person name="Krishnakumar V."/>
            <person name="Gundlach H."/>
            <person name="Zhou S."/>
            <person name="Mudge J."/>
            <person name="Bharti A.K."/>
            <person name="Murray J.D."/>
            <person name="Naoumkina M.A."/>
            <person name="Rosen B."/>
            <person name="Silverstein K.A."/>
            <person name="Tang H."/>
            <person name="Rombauts S."/>
            <person name="Zhao P.X."/>
            <person name="Zhou P."/>
            <person name="Barbe V."/>
            <person name="Bardou P."/>
            <person name="Bechner M."/>
            <person name="Bellec A."/>
            <person name="Berger A."/>
            <person name="Berges H."/>
            <person name="Bidwell S."/>
            <person name="Bisseling T."/>
            <person name="Choisne N."/>
            <person name="Couloux A."/>
            <person name="Denny R."/>
            <person name="Deshpande S."/>
            <person name="Dai X."/>
            <person name="Doyle J.J."/>
            <person name="Dudez A.M."/>
            <person name="Farmer A.D."/>
            <person name="Fouteau S."/>
            <person name="Franken C."/>
            <person name="Gibelin C."/>
            <person name="Gish J."/>
            <person name="Goldstein S."/>
            <person name="Gonzalez A.J."/>
            <person name="Green P.J."/>
            <person name="Hallab A."/>
            <person name="Hartog M."/>
            <person name="Hua A."/>
            <person name="Humphray S.J."/>
            <person name="Jeong D.H."/>
            <person name="Jing Y."/>
            <person name="Jocker A."/>
            <person name="Kenton S.M."/>
            <person name="Kim D.J."/>
            <person name="Klee K."/>
            <person name="Lai H."/>
            <person name="Lang C."/>
            <person name="Lin S."/>
            <person name="Macmil S.L."/>
            <person name="Magdelenat G."/>
            <person name="Matthews L."/>
            <person name="McCorrison J."/>
            <person name="Monaghan E.L."/>
            <person name="Mun J.H."/>
            <person name="Najar F.Z."/>
            <person name="Nicholson C."/>
            <person name="Noirot C."/>
            <person name="O'Bleness M."/>
            <person name="Paule C.R."/>
            <person name="Poulain J."/>
            <person name="Prion F."/>
            <person name="Qin B."/>
            <person name="Qu C."/>
            <person name="Retzel E.F."/>
            <person name="Riddle C."/>
            <person name="Sallet E."/>
            <person name="Samain S."/>
            <person name="Samson N."/>
            <person name="Sanders I."/>
            <person name="Saurat O."/>
            <person name="Scarpelli C."/>
            <person name="Schiex T."/>
            <person name="Segurens B."/>
            <person name="Severin A.J."/>
            <person name="Sherrier D.J."/>
            <person name="Shi R."/>
            <person name="Sims S."/>
            <person name="Singer S.R."/>
            <person name="Sinharoy S."/>
            <person name="Sterck L."/>
            <person name="Viollet A."/>
            <person name="Wang B.B."/>
            <person name="Wang K."/>
            <person name="Wang M."/>
            <person name="Wang X."/>
            <person name="Warfsmann J."/>
            <person name="Weissenbach J."/>
            <person name="White D.D."/>
            <person name="White J.D."/>
            <person name="Wiley G.B."/>
            <person name="Wincker P."/>
            <person name="Xing Y."/>
            <person name="Yang L."/>
            <person name="Yao Z."/>
            <person name="Ying F."/>
            <person name="Zhai J."/>
            <person name="Zhou L."/>
            <person name="Zuber A."/>
            <person name="Denarie J."/>
            <person name="Dixon R.A."/>
            <person name="May G.D."/>
            <person name="Schwartz D.C."/>
            <person name="Rogers J."/>
            <person name="Quetier F."/>
            <person name="Town C.D."/>
            <person name="Roe B.A."/>
        </authorList>
    </citation>
    <scope>NUCLEOTIDE SEQUENCE [LARGE SCALE GENOMIC DNA]</scope>
    <source>
        <strain evidence="2">A17</strain>
        <strain evidence="3 4">cv. Jemalong A17</strain>
    </source>
</reference>
<gene>
    <name evidence="2" type="ordered locus">MTR_1g056790</name>
</gene>
<organism evidence="2 4">
    <name type="scientific">Medicago truncatula</name>
    <name type="common">Barrel medic</name>
    <name type="synonym">Medicago tribuloides</name>
    <dbReference type="NCBI Taxonomy" id="3880"/>
    <lineage>
        <taxon>Eukaryota</taxon>
        <taxon>Viridiplantae</taxon>
        <taxon>Streptophyta</taxon>
        <taxon>Embryophyta</taxon>
        <taxon>Tracheophyta</taxon>
        <taxon>Spermatophyta</taxon>
        <taxon>Magnoliopsida</taxon>
        <taxon>eudicotyledons</taxon>
        <taxon>Gunneridae</taxon>
        <taxon>Pentapetalae</taxon>
        <taxon>rosids</taxon>
        <taxon>fabids</taxon>
        <taxon>Fabales</taxon>
        <taxon>Fabaceae</taxon>
        <taxon>Papilionoideae</taxon>
        <taxon>50 kb inversion clade</taxon>
        <taxon>NPAAA clade</taxon>
        <taxon>Hologalegina</taxon>
        <taxon>IRL clade</taxon>
        <taxon>Trifolieae</taxon>
        <taxon>Medicago</taxon>
    </lineage>
</organism>
<reference evidence="3" key="3">
    <citation type="submission" date="2015-04" db="UniProtKB">
        <authorList>
            <consortium name="EnsemblPlants"/>
        </authorList>
    </citation>
    <scope>IDENTIFICATION</scope>
    <source>
        <strain evidence="3">cv. Jemalong A17</strain>
    </source>
</reference>
<keyword evidence="4" id="KW-1185">Reference proteome</keyword>
<reference evidence="2 4" key="2">
    <citation type="journal article" date="2014" name="BMC Genomics">
        <title>An improved genome release (version Mt4.0) for the model legume Medicago truncatula.</title>
        <authorList>
            <person name="Tang H."/>
            <person name="Krishnakumar V."/>
            <person name="Bidwell S."/>
            <person name="Rosen B."/>
            <person name="Chan A."/>
            <person name="Zhou S."/>
            <person name="Gentzbittel L."/>
            <person name="Childs K.L."/>
            <person name="Yandell M."/>
            <person name="Gundlach H."/>
            <person name="Mayer K.F."/>
            <person name="Schwartz D.C."/>
            <person name="Town C.D."/>
        </authorList>
    </citation>
    <scope>GENOME REANNOTATION</scope>
    <source>
        <strain evidence="2">A17</strain>
        <strain evidence="3 4">cv. Jemalong A17</strain>
    </source>
</reference>
<accession>A0A072VJD6</accession>